<protein>
    <submittedName>
        <fullName evidence="1">Uncharacterized protein</fullName>
    </submittedName>
</protein>
<reference evidence="1 2" key="1">
    <citation type="journal article" date="2015" name="Nature">
        <title>rRNA introns, odd ribosomes, and small enigmatic genomes across a large radiation of phyla.</title>
        <authorList>
            <person name="Brown C.T."/>
            <person name="Hug L.A."/>
            <person name="Thomas B.C."/>
            <person name="Sharon I."/>
            <person name="Castelle C.J."/>
            <person name="Singh A."/>
            <person name="Wilkins M.J."/>
            <person name="Williams K.H."/>
            <person name="Banfield J.F."/>
        </authorList>
    </citation>
    <scope>NUCLEOTIDE SEQUENCE [LARGE SCALE GENOMIC DNA]</scope>
</reference>
<dbReference type="Proteomes" id="UP000034516">
    <property type="component" value="Unassembled WGS sequence"/>
</dbReference>
<organism evidence="1 2">
    <name type="scientific">Candidatus Kuenenbacteria bacterium GW2011_GWA2_42_15</name>
    <dbReference type="NCBI Taxonomy" id="1618677"/>
    <lineage>
        <taxon>Bacteria</taxon>
        <taxon>Candidatus Kueneniibacteriota</taxon>
    </lineage>
</organism>
<sequence length="98" mass="10961">MSIIINKLKKEAVIFCPLCDKEYAPANLKVVEQAGETILAHSNCPLCQGAVLSLLHKDFIGITLIGLVTDLDYEDAIKLKDQEVVREDDVLKLYELLF</sequence>
<comment type="caution">
    <text evidence="1">The sequence shown here is derived from an EMBL/GenBank/DDBJ whole genome shotgun (WGS) entry which is preliminary data.</text>
</comment>
<proteinExistence type="predicted"/>
<dbReference type="EMBL" id="LCCW01000028">
    <property type="protein sequence ID" value="KKS41348.1"/>
    <property type="molecule type" value="Genomic_DNA"/>
</dbReference>
<dbReference type="AlphaFoldDB" id="A0A0G1BV66"/>
<name>A0A0G1BV66_9BACT</name>
<evidence type="ECO:0000313" key="1">
    <source>
        <dbReference type="EMBL" id="KKS41348.1"/>
    </source>
</evidence>
<gene>
    <name evidence="1" type="ORF">UV02_C0028G0006</name>
</gene>
<accession>A0A0G1BV66</accession>
<evidence type="ECO:0000313" key="2">
    <source>
        <dbReference type="Proteomes" id="UP000034516"/>
    </source>
</evidence>